<reference evidence="2" key="2">
    <citation type="submission" date="2025-08" db="UniProtKB">
        <authorList>
            <consortium name="RefSeq"/>
        </authorList>
    </citation>
    <scope>IDENTIFICATION</scope>
    <source>
        <tissue evidence="2">Leaf</tissue>
    </source>
</reference>
<protein>
    <submittedName>
        <fullName evidence="2">Uncharacterized protein LOC142177291</fullName>
    </submittedName>
</protein>
<dbReference type="RefSeq" id="XP_075101866.1">
    <property type="nucleotide sequence ID" value="XM_075245765.1"/>
</dbReference>
<organism evidence="1 2">
    <name type="scientific">Nicotiana tabacum</name>
    <name type="common">Common tobacco</name>
    <dbReference type="NCBI Taxonomy" id="4097"/>
    <lineage>
        <taxon>Eukaryota</taxon>
        <taxon>Viridiplantae</taxon>
        <taxon>Streptophyta</taxon>
        <taxon>Embryophyta</taxon>
        <taxon>Tracheophyta</taxon>
        <taxon>Spermatophyta</taxon>
        <taxon>Magnoliopsida</taxon>
        <taxon>eudicotyledons</taxon>
        <taxon>Gunneridae</taxon>
        <taxon>Pentapetalae</taxon>
        <taxon>asterids</taxon>
        <taxon>lamiids</taxon>
        <taxon>Solanales</taxon>
        <taxon>Solanaceae</taxon>
        <taxon>Nicotianoideae</taxon>
        <taxon>Nicotianeae</taxon>
        <taxon>Nicotiana</taxon>
    </lineage>
</organism>
<accession>A0AC58TXD7</accession>
<evidence type="ECO:0000313" key="2">
    <source>
        <dbReference type="RefSeq" id="XP_075101866.1"/>
    </source>
</evidence>
<name>A0AC58TXD7_TOBAC</name>
<reference evidence="1" key="1">
    <citation type="journal article" date="2014" name="Nat. Commun.">
        <title>The tobacco genome sequence and its comparison with those of tomato and potato.</title>
        <authorList>
            <person name="Sierro N."/>
            <person name="Battey J.N."/>
            <person name="Ouadi S."/>
            <person name="Bakaher N."/>
            <person name="Bovet L."/>
            <person name="Willig A."/>
            <person name="Goepfert S."/>
            <person name="Peitsch M.C."/>
            <person name="Ivanov N.V."/>
        </authorList>
    </citation>
    <scope>NUCLEOTIDE SEQUENCE [LARGE SCALE GENOMIC DNA]</scope>
</reference>
<dbReference type="Proteomes" id="UP000790787">
    <property type="component" value="Chromosome 23"/>
</dbReference>
<proteinExistence type="predicted"/>
<sequence length="256" mass="29893">MCDASDYVVGVVLGQRKRKVLYPIYYASRTLSGTQLNYTVTKKEMLAVVFAFDKFRYLIEKKKSKPHLIRWVLLLQEFDLEICDRKGTENQVDDHLPRLEGAEKKVEVEEIVETFPNEPLLATSLEVVPWFGPPRAIISDGGTHFYNRAFAKLLEKYGVRHKVAGTSRVIELHEIDEFHYHAFESTRLYKERIKMMHDKNMLERKFKYGDIVLLYNSRLKLFSGKLKSRWSGPFRVVEMHPTKAVEIASEDGSRKF</sequence>
<gene>
    <name evidence="2" type="primary">LOC142177291</name>
</gene>
<keyword evidence="1" id="KW-1185">Reference proteome</keyword>
<evidence type="ECO:0000313" key="1">
    <source>
        <dbReference type="Proteomes" id="UP000790787"/>
    </source>
</evidence>